<evidence type="ECO:0000256" key="2">
    <source>
        <dbReference type="ARBA" id="ARBA00023002"/>
    </source>
</evidence>
<dbReference type="Gene3D" id="3.40.50.720">
    <property type="entry name" value="NAD(P)-binding Rossmann-like Domain"/>
    <property type="match status" value="1"/>
</dbReference>
<dbReference type="GO" id="GO:0016491">
    <property type="term" value="F:oxidoreductase activity"/>
    <property type="evidence" value="ECO:0007669"/>
    <property type="project" value="UniProtKB-KW"/>
</dbReference>
<feature type="region of interest" description="Disordered" evidence="3">
    <location>
        <begin position="50"/>
        <end position="69"/>
    </location>
</feature>
<gene>
    <name evidence="5" type="ORF">CMsap09_02355</name>
</gene>
<proteinExistence type="inferred from homology"/>
<feature type="region of interest" description="Disordered" evidence="3">
    <location>
        <begin position="469"/>
        <end position="500"/>
    </location>
</feature>
<dbReference type="PANTHER" id="PTHR43708">
    <property type="entry name" value="CONSERVED EXPRESSED OXIDOREDUCTASE (EUROFUNG)"/>
    <property type="match status" value="1"/>
</dbReference>
<comment type="caution">
    <text evidence="5">The sequence shown here is derived from an EMBL/GenBank/DDBJ whole genome shotgun (WGS) entry which is preliminary data.</text>
</comment>
<dbReference type="AlphaFoldDB" id="A0A251XQG8"/>
<dbReference type="InterPro" id="IPR000683">
    <property type="entry name" value="Gfo/Idh/MocA-like_OxRdtase_N"/>
</dbReference>
<evidence type="ECO:0000313" key="6">
    <source>
        <dbReference type="Proteomes" id="UP000195106"/>
    </source>
</evidence>
<dbReference type="GO" id="GO:0000166">
    <property type="term" value="F:nucleotide binding"/>
    <property type="evidence" value="ECO:0007669"/>
    <property type="project" value="InterPro"/>
</dbReference>
<feature type="compositionally biased region" description="Basic and acidic residues" evidence="3">
    <location>
        <begin position="56"/>
        <end position="69"/>
    </location>
</feature>
<dbReference type="PANTHER" id="PTHR43708:SF5">
    <property type="entry name" value="CONSERVED EXPRESSED OXIDOREDUCTASE (EUROFUNG)-RELATED"/>
    <property type="match status" value="1"/>
</dbReference>
<feature type="region of interest" description="Disordered" evidence="3">
    <location>
        <begin position="242"/>
        <end position="263"/>
    </location>
</feature>
<reference evidence="5 6" key="1">
    <citation type="submission" date="2016-08" db="EMBL/GenBank/DDBJ databases">
        <title>Genome sequence of Clavibacter michiganensis spp. strain CASJ009.</title>
        <authorList>
            <person name="Thapa S.P."/>
            <person name="Coaker G."/>
        </authorList>
    </citation>
    <scope>NUCLEOTIDE SEQUENCE [LARGE SCALE GENOMIC DNA]</scope>
    <source>
        <strain evidence="5">CASJ009</strain>
    </source>
</reference>
<protein>
    <submittedName>
        <fullName evidence="5">Oxidoreductase family, NAD-binding Rossmann fold</fullName>
    </submittedName>
</protein>
<dbReference type="Pfam" id="PF01408">
    <property type="entry name" value="GFO_IDH_MocA"/>
    <property type="match status" value="1"/>
</dbReference>
<evidence type="ECO:0000256" key="1">
    <source>
        <dbReference type="ARBA" id="ARBA00010928"/>
    </source>
</evidence>
<comment type="similarity">
    <text evidence="1">Belongs to the Gfo/Idh/MocA family.</text>
</comment>
<dbReference type="InterPro" id="IPR036291">
    <property type="entry name" value="NAD(P)-bd_dom_sf"/>
</dbReference>
<name>A0A251XQG8_9MICO</name>
<accession>A0A251XQG8</accession>
<feature type="compositionally biased region" description="Basic and acidic residues" evidence="3">
    <location>
        <begin position="245"/>
        <end position="260"/>
    </location>
</feature>
<dbReference type="Proteomes" id="UP000195106">
    <property type="component" value="Unassembled WGS sequence"/>
</dbReference>
<evidence type="ECO:0000313" key="5">
    <source>
        <dbReference type="EMBL" id="OUE07765.1"/>
    </source>
</evidence>
<keyword evidence="2" id="KW-0560">Oxidoreductase</keyword>
<dbReference type="EMBL" id="MDHJ01000001">
    <property type="protein sequence ID" value="OUE07765.1"/>
    <property type="molecule type" value="Genomic_DNA"/>
</dbReference>
<sequence length="872" mass="92856">MRGVGGQPLHEPHAEPVVLALVDGAEAVAGEGARAVERVDHAVRIRCDREDDGDAELARDGRRRERADVGHAEVHGVDAAGGAQHPADPPLGLHAVRPGLRERARAAEHRDVREDVPVLAGGDAGEGGEGLVGGAAGQRDDAVDRAVRGQGVERAGRRRGVDGRSGAIHQRVAEAHQQRRDAAVVARADVGEARVDVGVQEELEDREAGAGGRLDRVVVLARDVEHREAGDRGHLVVAAGEVGDDGEHGDARRPVAERGHGGAPGERALPAVLHDAEQHALGDPARHEADRLHEARPRAVAADPEQRALERQGHVLGAGARPLLQRALREHAREAALDDHGDEARDRVEARQAGAERPGRVLADPPGVVVEERHQREVGGLVEDLRERVDGGDRGELVGGVLGGAGEEAHRASAAVAAGGDRELVGLLHHVEDARGVRDLVEARLDPHARVPSPGPHYSGDGAVRRLTRERSHPGQPPGPREYSPVVCENSSATSPADTAGAARTLAAMPRPAPPVPQIRFGIVGSGWRSAFFLRIARALPARFAVTGLVTRSADTGRALEAEWGIRTFRTVAEMLAAEAPSFVVVSVPRSAAPDAIADLVDRGVAVLTETPPGETVEDLERLDALVRQGARIEVAEQYPLSPLLAAQLAIAASGRLGRISQATVAQCHDYHGVRVMRRALGIGFEDATITASRFSSPIVAGPDRDGDPVREEIVTAVQTTARFDFGDRLGVYDFGDRQYFSWIRRNRLLVRGERGEIVDEHVSWLLDATTPTWADITRVETGQGGNLEGLHLRGLLLGSEWVHQNPFAPGRLADDELAIAQCLVDMHAHAAGGPSTNSLAEASQDHHLALLMHEAATTGKPVRSTRRAWAD</sequence>
<feature type="domain" description="Gfo/Idh/MocA-like oxidoreductase N-terminal" evidence="4">
    <location>
        <begin position="519"/>
        <end position="629"/>
    </location>
</feature>
<evidence type="ECO:0000259" key="4">
    <source>
        <dbReference type="Pfam" id="PF01408"/>
    </source>
</evidence>
<evidence type="ECO:0000256" key="3">
    <source>
        <dbReference type="SAM" id="MobiDB-lite"/>
    </source>
</evidence>
<dbReference type="SUPFAM" id="SSF51735">
    <property type="entry name" value="NAD(P)-binding Rossmann-fold domains"/>
    <property type="match status" value="1"/>
</dbReference>
<dbReference type="InterPro" id="IPR051317">
    <property type="entry name" value="Gfo/Idh/MocA_oxidoreduct"/>
</dbReference>
<organism evidence="5 6">
    <name type="scientific">Clavibacter michiganensis</name>
    <dbReference type="NCBI Taxonomy" id="28447"/>
    <lineage>
        <taxon>Bacteria</taxon>
        <taxon>Bacillati</taxon>
        <taxon>Actinomycetota</taxon>
        <taxon>Actinomycetes</taxon>
        <taxon>Micrococcales</taxon>
        <taxon>Microbacteriaceae</taxon>
        <taxon>Clavibacter</taxon>
    </lineage>
</organism>